<gene>
    <name evidence="11" type="ORF">GPM918_LOCUS35446</name>
    <name evidence="10" type="ORF">OVA965_LOCUS28299</name>
    <name evidence="13" type="ORF">SRO942_LOCUS36165</name>
    <name evidence="12" type="ORF">TMI583_LOCUS29047</name>
</gene>
<evidence type="ECO:0000313" key="11">
    <source>
        <dbReference type="EMBL" id="CAF1470590.1"/>
    </source>
</evidence>
<keyword evidence="7" id="KW-0677">Repeat</keyword>
<dbReference type="InterPro" id="IPR001611">
    <property type="entry name" value="Leu-rich_rpt"/>
</dbReference>
<keyword evidence="5 9" id="KW-0808">Transferase</keyword>
<reference evidence="11" key="1">
    <citation type="submission" date="2021-02" db="EMBL/GenBank/DDBJ databases">
        <authorList>
            <person name="Nowell W R."/>
        </authorList>
    </citation>
    <scope>NUCLEOTIDE SEQUENCE</scope>
</reference>
<dbReference type="Pfam" id="PF13516">
    <property type="entry name" value="LRR_6"/>
    <property type="match status" value="6"/>
</dbReference>
<dbReference type="EMBL" id="CAJOBC010086000">
    <property type="protein sequence ID" value="CAF4338430.1"/>
    <property type="molecule type" value="Genomic_DNA"/>
</dbReference>
<dbReference type="GO" id="GO:0048471">
    <property type="term" value="C:perinuclear region of cytoplasm"/>
    <property type="evidence" value="ECO:0007669"/>
    <property type="project" value="TreeGrafter"/>
</dbReference>
<comment type="similarity">
    <text evidence="1 9">Belongs to the Arg-specific ADP-ribosyltransferase family.</text>
</comment>
<dbReference type="Proteomes" id="UP000663829">
    <property type="component" value="Unassembled WGS sequence"/>
</dbReference>
<keyword evidence="6" id="KW-0548">Nucleotidyltransferase</keyword>
<evidence type="ECO:0000256" key="8">
    <source>
        <dbReference type="ARBA" id="ARBA00047597"/>
    </source>
</evidence>
<dbReference type="OrthoDB" id="8436363at2759"/>
<dbReference type="GO" id="GO:0106274">
    <property type="term" value="F:NAD+-protein-arginine ADP-ribosyltransferase activity"/>
    <property type="evidence" value="ECO:0007669"/>
    <property type="project" value="UniProtKB-EC"/>
</dbReference>
<dbReference type="EMBL" id="CAJNOK010019222">
    <property type="protein sequence ID" value="CAF1295874.1"/>
    <property type="molecule type" value="Genomic_DNA"/>
</dbReference>
<dbReference type="EC" id="2.4.2.31" evidence="9"/>
<keyword evidence="3" id="KW-0433">Leucine-rich repeat</keyword>
<dbReference type="AlphaFoldDB" id="A0A815R164"/>
<name>A0A815R164_9BILA</name>
<dbReference type="Proteomes" id="UP000677228">
    <property type="component" value="Unassembled WGS sequence"/>
</dbReference>
<keyword evidence="2" id="KW-0343">GTPase activation</keyword>
<dbReference type="GO" id="GO:0005829">
    <property type="term" value="C:cytosol"/>
    <property type="evidence" value="ECO:0007669"/>
    <property type="project" value="TreeGrafter"/>
</dbReference>
<protein>
    <recommendedName>
        <fullName evidence="9">NAD(P)(+)--arginine ADP-ribosyltransferase</fullName>
        <ecNumber evidence="9">2.4.2.31</ecNumber>
    </recommendedName>
    <alternativeName>
        <fullName evidence="9">Mono(ADP-ribosyl)transferase</fullName>
    </alternativeName>
</protein>
<dbReference type="EMBL" id="CAJOBA010040791">
    <property type="protein sequence ID" value="CAF4100946.1"/>
    <property type="molecule type" value="Genomic_DNA"/>
</dbReference>
<keyword evidence="9" id="KW-0520">NAD</keyword>
<keyword evidence="4 9" id="KW-0328">Glycosyltransferase</keyword>
<evidence type="ECO:0000256" key="1">
    <source>
        <dbReference type="ARBA" id="ARBA00009558"/>
    </source>
</evidence>
<evidence type="ECO:0000256" key="2">
    <source>
        <dbReference type="ARBA" id="ARBA00022468"/>
    </source>
</evidence>
<dbReference type="PANTHER" id="PTHR24113:SF12">
    <property type="entry name" value="RAN GTPASE-ACTIVATING PROTEIN 1"/>
    <property type="match status" value="1"/>
</dbReference>
<keyword evidence="14" id="KW-1185">Reference proteome</keyword>
<dbReference type="GO" id="GO:0006913">
    <property type="term" value="P:nucleocytoplasmic transport"/>
    <property type="evidence" value="ECO:0007669"/>
    <property type="project" value="TreeGrafter"/>
</dbReference>
<dbReference type="InterPro" id="IPR000768">
    <property type="entry name" value="ART"/>
</dbReference>
<keyword evidence="9" id="KW-0521">NADP</keyword>
<dbReference type="SMART" id="SM00368">
    <property type="entry name" value="LRR_RI"/>
    <property type="match status" value="9"/>
</dbReference>
<dbReference type="InterPro" id="IPR032675">
    <property type="entry name" value="LRR_dom_sf"/>
</dbReference>
<comment type="caution">
    <text evidence="11">The sequence shown here is derived from an EMBL/GenBank/DDBJ whole genome shotgun (WGS) entry which is preliminary data.</text>
</comment>
<dbReference type="SUPFAM" id="SSF52047">
    <property type="entry name" value="RNI-like"/>
    <property type="match status" value="1"/>
</dbReference>
<dbReference type="SUPFAM" id="SSF56399">
    <property type="entry name" value="ADP-ribosylation"/>
    <property type="match status" value="1"/>
</dbReference>
<proteinExistence type="inferred from homology"/>
<organism evidence="11 14">
    <name type="scientific">Didymodactylos carnosus</name>
    <dbReference type="NCBI Taxonomy" id="1234261"/>
    <lineage>
        <taxon>Eukaryota</taxon>
        <taxon>Metazoa</taxon>
        <taxon>Spiralia</taxon>
        <taxon>Gnathifera</taxon>
        <taxon>Rotifera</taxon>
        <taxon>Eurotatoria</taxon>
        <taxon>Bdelloidea</taxon>
        <taxon>Philodinida</taxon>
        <taxon>Philodinidae</taxon>
        <taxon>Didymodactylos</taxon>
    </lineage>
</organism>
<comment type="catalytic activity">
    <reaction evidence="8 9">
        <text>L-arginyl-[protein] + NAD(+) = N(omega)-(ADP-D-ribosyl)-L-arginyl-[protein] + nicotinamide + H(+)</text>
        <dbReference type="Rhea" id="RHEA:19149"/>
        <dbReference type="Rhea" id="RHEA-COMP:10532"/>
        <dbReference type="Rhea" id="RHEA-COMP:15087"/>
        <dbReference type="ChEBI" id="CHEBI:15378"/>
        <dbReference type="ChEBI" id="CHEBI:17154"/>
        <dbReference type="ChEBI" id="CHEBI:29965"/>
        <dbReference type="ChEBI" id="CHEBI:57540"/>
        <dbReference type="ChEBI" id="CHEBI:142554"/>
        <dbReference type="EC" id="2.4.2.31"/>
    </reaction>
</comment>
<evidence type="ECO:0000256" key="6">
    <source>
        <dbReference type="ARBA" id="ARBA00022695"/>
    </source>
</evidence>
<dbReference type="GO" id="GO:0005634">
    <property type="term" value="C:nucleus"/>
    <property type="evidence" value="ECO:0007669"/>
    <property type="project" value="TreeGrafter"/>
</dbReference>
<sequence>MSAVIASEKACNEPKSKLRYFDLAQELTKMLLPIEGYEQSPLLQLEEAVEPLTKIVDDLQRRVYISKLNCKNPTNGLTQDESASIRLYTLEWSPSEKSLYYILHQTLRDKNREKLKPWFAYLKLFLTALYKLPSIKATVWRGIKMDITGKFEKDDTFVWWGLSSCTESLDILESEQYSGKTGTRTLFSIECMNGKMIKEHSLYETENEILLMPATCFEVLSKVNSGHRLHIMHVREVNPPYVLIEPPFQDASSESRLSARKTFEEKFDMDAVFHAVSKLKSDTTFLDLNQKKITDEGAKVMANALVKPTCRLTDLELEGNQITAEGAKLLADALKKNKVLTCFDILGNQIGNDGAQALAETLKINQTLTTLDLAFNEISDEGARFLADALKANKTLVTLDVYGNQVGEEGAQAFADALRTNCSLRTLAFFKNHIGNKGTMALADALRVNTSLITLNIGANLISDDGAAAIGDALKVNKVLTTLCLDVNEIGDRGANAVAEGLKINKTLTSLNISQNLFSESSRKIIGQASKVHRTLTSLYFN</sequence>
<dbReference type="Gene3D" id="3.90.176.10">
    <property type="entry name" value="Toxin ADP-ribosyltransferase, Chain A, domain 1"/>
    <property type="match status" value="1"/>
</dbReference>
<dbReference type="Gene3D" id="3.80.10.10">
    <property type="entry name" value="Ribonuclease Inhibitor"/>
    <property type="match status" value="3"/>
</dbReference>
<dbReference type="PROSITE" id="PS51996">
    <property type="entry name" value="TR_MART"/>
    <property type="match status" value="1"/>
</dbReference>
<dbReference type="Pfam" id="PF01129">
    <property type="entry name" value="ART"/>
    <property type="match status" value="1"/>
</dbReference>
<dbReference type="GO" id="GO:0016779">
    <property type="term" value="F:nucleotidyltransferase activity"/>
    <property type="evidence" value="ECO:0007669"/>
    <property type="project" value="UniProtKB-KW"/>
</dbReference>
<evidence type="ECO:0000313" key="13">
    <source>
        <dbReference type="EMBL" id="CAF4338430.1"/>
    </source>
</evidence>
<evidence type="ECO:0000256" key="4">
    <source>
        <dbReference type="ARBA" id="ARBA00022676"/>
    </source>
</evidence>
<dbReference type="InterPro" id="IPR027038">
    <property type="entry name" value="RanGap"/>
</dbReference>
<evidence type="ECO:0000256" key="7">
    <source>
        <dbReference type="ARBA" id="ARBA00022737"/>
    </source>
</evidence>
<evidence type="ECO:0000256" key="5">
    <source>
        <dbReference type="ARBA" id="ARBA00022679"/>
    </source>
</evidence>
<dbReference type="Proteomes" id="UP000681722">
    <property type="component" value="Unassembled WGS sequence"/>
</dbReference>
<dbReference type="GO" id="GO:0031267">
    <property type="term" value="F:small GTPase binding"/>
    <property type="evidence" value="ECO:0007669"/>
    <property type="project" value="TreeGrafter"/>
</dbReference>
<dbReference type="GO" id="GO:0005096">
    <property type="term" value="F:GTPase activator activity"/>
    <property type="evidence" value="ECO:0007669"/>
    <property type="project" value="UniProtKB-KW"/>
</dbReference>
<evidence type="ECO:0000256" key="3">
    <source>
        <dbReference type="ARBA" id="ARBA00022614"/>
    </source>
</evidence>
<dbReference type="EMBL" id="CAJNOQ010020532">
    <property type="protein sequence ID" value="CAF1470590.1"/>
    <property type="molecule type" value="Genomic_DNA"/>
</dbReference>
<accession>A0A815R164</accession>
<dbReference type="PANTHER" id="PTHR24113">
    <property type="entry name" value="RAN GTPASE-ACTIVATING PROTEIN 1"/>
    <property type="match status" value="1"/>
</dbReference>
<evidence type="ECO:0000313" key="10">
    <source>
        <dbReference type="EMBL" id="CAF1295874.1"/>
    </source>
</evidence>
<dbReference type="Proteomes" id="UP000682733">
    <property type="component" value="Unassembled WGS sequence"/>
</dbReference>
<evidence type="ECO:0000313" key="12">
    <source>
        <dbReference type="EMBL" id="CAF4100946.1"/>
    </source>
</evidence>
<evidence type="ECO:0000313" key="14">
    <source>
        <dbReference type="Proteomes" id="UP000663829"/>
    </source>
</evidence>
<evidence type="ECO:0000256" key="9">
    <source>
        <dbReference type="RuleBase" id="RU361228"/>
    </source>
</evidence>